<dbReference type="InterPro" id="IPR013780">
    <property type="entry name" value="Glyco_hydro_b"/>
</dbReference>
<accession>A0A086ZS35</accession>
<dbReference type="EMBL" id="JGYN01000025">
    <property type="protein sequence ID" value="KFI49335.1"/>
    <property type="molecule type" value="Genomic_DNA"/>
</dbReference>
<feature type="domain" description="Alpha-L-arabinofuranosidase C-terminal" evidence="7">
    <location>
        <begin position="499"/>
        <end position="854"/>
    </location>
</feature>
<feature type="region of interest" description="Disordered" evidence="6">
    <location>
        <begin position="1"/>
        <end position="25"/>
    </location>
</feature>
<name>A0A086ZS35_9BIFI</name>
<feature type="region of interest" description="Disordered" evidence="6">
    <location>
        <begin position="203"/>
        <end position="226"/>
    </location>
</feature>
<keyword evidence="9" id="KW-1185">Reference proteome</keyword>
<keyword evidence="8" id="KW-0326">Glycosidase</keyword>
<dbReference type="OrthoDB" id="9758333at2"/>
<dbReference type="STRING" id="1437608.GCA_000771645_01061"/>
<dbReference type="Gene3D" id="3.20.20.80">
    <property type="entry name" value="Glycosidases"/>
    <property type="match status" value="1"/>
</dbReference>
<dbReference type="PANTHER" id="PTHR31776">
    <property type="entry name" value="ALPHA-L-ARABINOFURANOSIDASE 1"/>
    <property type="match status" value="1"/>
</dbReference>
<protein>
    <recommendedName>
        <fullName evidence="3">non-reducing end alpha-L-arabinofuranosidase</fullName>
        <ecNumber evidence="3">3.2.1.55</ecNumber>
    </recommendedName>
</protein>
<dbReference type="SMART" id="SM00813">
    <property type="entry name" value="Alpha-L-AF_C"/>
    <property type="match status" value="1"/>
</dbReference>
<comment type="caution">
    <text evidence="8">The sequence shown here is derived from an EMBL/GenBank/DDBJ whole genome shotgun (WGS) entry which is preliminary data.</text>
</comment>
<keyword evidence="5 8" id="KW-0378">Hydrolase</keyword>
<keyword evidence="4" id="KW-0732">Signal</keyword>
<dbReference type="AlphaFoldDB" id="A0A086ZS35"/>
<dbReference type="eggNOG" id="COG3534">
    <property type="taxonomic scope" value="Bacteria"/>
</dbReference>
<dbReference type="GO" id="GO:0046373">
    <property type="term" value="P:L-arabinose metabolic process"/>
    <property type="evidence" value="ECO:0007669"/>
    <property type="project" value="InterPro"/>
</dbReference>
<evidence type="ECO:0000256" key="2">
    <source>
        <dbReference type="ARBA" id="ARBA00007186"/>
    </source>
</evidence>
<dbReference type="Pfam" id="PF06964">
    <property type="entry name" value="Alpha-L-AF_C"/>
    <property type="match status" value="1"/>
</dbReference>
<proteinExistence type="inferred from homology"/>
<evidence type="ECO:0000256" key="6">
    <source>
        <dbReference type="SAM" id="MobiDB-lite"/>
    </source>
</evidence>
<organism evidence="8 9">
    <name type="scientific">Bifidobacterium biavatii DSM 23969</name>
    <dbReference type="NCBI Taxonomy" id="1437608"/>
    <lineage>
        <taxon>Bacteria</taxon>
        <taxon>Bacillati</taxon>
        <taxon>Actinomycetota</taxon>
        <taxon>Actinomycetes</taxon>
        <taxon>Bifidobacteriales</taxon>
        <taxon>Bifidobacteriaceae</taxon>
        <taxon>Bifidobacterium</taxon>
    </lineage>
</organism>
<evidence type="ECO:0000313" key="8">
    <source>
        <dbReference type="EMBL" id="KFI49335.1"/>
    </source>
</evidence>
<dbReference type="Gene3D" id="2.60.120.260">
    <property type="entry name" value="Galactose-binding domain-like"/>
    <property type="match status" value="1"/>
</dbReference>
<dbReference type="Pfam" id="PF22848">
    <property type="entry name" value="ASD1_dom"/>
    <property type="match status" value="1"/>
</dbReference>
<evidence type="ECO:0000259" key="7">
    <source>
        <dbReference type="SMART" id="SM00813"/>
    </source>
</evidence>
<dbReference type="Proteomes" id="UP000029108">
    <property type="component" value="Unassembled WGS sequence"/>
</dbReference>
<evidence type="ECO:0000256" key="5">
    <source>
        <dbReference type="ARBA" id="ARBA00022801"/>
    </source>
</evidence>
<dbReference type="InterPro" id="IPR010720">
    <property type="entry name" value="Alpha-L-AF_C"/>
</dbReference>
<dbReference type="GO" id="GO:0046556">
    <property type="term" value="F:alpha-L-arabinofuranosidase activity"/>
    <property type="evidence" value="ECO:0007669"/>
    <property type="project" value="UniProtKB-EC"/>
</dbReference>
<evidence type="ECO:0000256" key="1">
    <source>
        <dbReference type="ARBA" id="ARBA00001462"/>
    </source>
</evidence>
<feature type="compositionally biased region" description="Basic and acidic residues" evidence="6">
    <location>
        <begin position="215"/>
        <end position="226"/>
    </location>
</feature>
<dbReference type="InterPro" id="IPR017853">
    <property type="entry name" value="GH"/>
</dbReference>
<evidence type="ECO:0000256" key="4">
    <source>
        <dbReference type="ARBA" id="ARBA00022729"/>
    </source>
</evidence>
<dbReference type="Gene3D" id="2.60.40.1180">
    <property type="entry name" value="Golgi alpha-mannosidase II"/>
    <property type="match status" value="1"/>
</dbReference>
<comment type="similarity">
    <text evidence="2">Belongs to the glycosyl hydrolase 51 family.</text>
</comment>
<dbReference type="RefSeq" id="WP_051923936.1">
    <property type="nucleotide sequence ID" value="NZ_JDUU01000020.1"/>
</dbReference>
<gene>
    <name evidence="8" type="ORF">BBIA_2116</name>
</gene>
<dbReference type="EC" id="3.2.1.55" evidence="3"/>
<dbReference type="InterPro" id="IPR055235">
    <property type="entry name" value="ASD1_cat"/>
</dbReference>
<comment type="catalytic activity">
    <reaction evidence="1">
        <text>Hydrolysis of terminal non-reducing alpha-L-arabinofuranoside residues in alpha-L-arabinosides.</text>
        <dbReference type="EC" id="3.2.1.55"/>
    </reaction>
</comment>
<sequence length="861" mass="95482">MAQRNAAPEPNSQAATGRTPITVDVRDTPVKNQGDLFGVFFEDLNHAADGGLYGELVRNRSFEFDPIDNASYTALTAWRKIQRGDAIVGLHVDDAHPLNERNRHYARLNVIRCGDGAGISNLGYGDGIPVRDGEEYRFSCQVRLDGTPAHDSRHGADPISIIVWLENADGTETYGETVLPIPTEAHDSWTQVEGTVTAFISGRDGSRDGVGMQNDGDRQRAKADANDRVDPAGRLTLMFDAPCHVSLDMVSLFPARTFRNRPNGMRRDVAQLIADMKPKFMRFPGGCVMHIGSLDADDRDSIYRWKNTVGPVEQRPTRRNSWNYNSTFGLGYFEFFQFCEDIGAEPLPVIAGGWDPHNLEATPIEDMQEWVDEALDLIEFANGPVDSRWGSVRAQMGHPGSFHLKYLGIGNEETGGEFYERYSIMAKAVRERYPDIRLIGSAGPSIGGQQEAKLWEDAAKTGTAFMDEHYYHAPEWFIANVDRYASYRADEGWPRAFLGEYASCGKAWRNALAEAAFLTGVEKAPGIGLACYAPMLCNVAYRNWDPDMIYFDGTRAFGTPSYWVQRMFMTGQGTQLLAASDDMPKPATEPEPLSLAGLLRMTTTHARVDVAGFTVRDANGDVLLRDDDFTIDADHAMRDCGSVPADSYTVEFTFTRHNGELRDELNGKYGFGLDFAMHDDKNLLRFYINGWQRLCGLHGITNGGLCTTNSHVVTERGIAYRCRLSVDGARVRGWIDDTQIFDRTFKRPDPRPLYYSAVRDETTGETIVKLVNVTDASQPVAVRFPHADDTAADGDSPADGHRCAGARQAVVESIADVPLDAENDFDAPERVRPHTRLVGIDADGTVSLTVGPHSFHMLRVR</sequence>
<dbReference type="SUPFAM" id="SSF51445">
    <property type="entry name" value="(Trans)glycosidases"/>
    <property type="match status" value="1"/>
</dbReference>
<dbReference type="PANTHER" id="PTHR31776:SF26">
    <property type="entry name" value="SECRETED ARABINOSIDASE"/>
    <property type="match status" value="1"/>
</dbReference>
<reference evidence="8 9" key="1">
    <citation type="submission" date="2014-03" db="EMBL/GenBank/DDBJ databases">
        <title>Genomics of Bifidobacteria.</title>
        <authorList>
            <person name="Ventura M."/>
            <person name="Milani C."/>
            <person name="Lugli G.A."/>
        </authorList>
    </citation>
    <scope>NUCLEOTIDE SEQUENCE [LARGE SCALE GENOMIC DNA]</scope>
    <source>
        <strain evidence="8 9">DSM 23969</strain>
    </source>
</reference>
<dbReference type="InterPro" id="IPR051563">
    <property type="entry name" value="Glycosyl_Hydrolase_51"/>
</dbReference>
<evidence type="ECO:0000313" key="9">
    <source>
        <dbReference type="Proteomes" id="UP000029108"/>
    </source>
</evidence>
<evidence type="ECO:0000256" key="3">
    <source>
        <dbReference type="ARBA" id="ARBA00012670"/>
    </source>
</evidence>